<dbReference type="InterPro" id="IPR036525">
    <property type="entry name" value="Tubulin/FtsZ_GTPase_sf"/>
</dbReference>
<dbReference type="PROSITE" id="PS01134">
    <property type="entry name" value="FTSZ_1"/>
    <property type="match status" value="1"/>
</dbReference>
<dbReference type="InterPro" id="IPR024757">
    <property type="entry name" value="FtsZ_C"/>
</dbReference>
<dbReference type="STRING" id="1122216.GCA_000423385_01056"/>
<comment type="function">
    <text evidence="8 10">Essential cell division protein that forms a contractile ring structure (Z ring) at the future cell division site. The regulation of the ring assembly controls the timing and the location of cell division. One of the functions of the FtsZ ring is to recruit other cell division proteins to the septum to produce a new cell wall between the dividing cells. Binds GTP and shows GTPase activity.</text>
</comment>
<dbReference type="CDD" id="cd02201">
    <property type="entry name" value="FtsZ_type1"/>
    <property type="match status" value="1"/>
</dbReference>
<dbReference type="PRINTS" id="PR00423">
    <property type="entry name" value="CELLDVISFTSZ"/>
</dbReference>
<dbReference type="InterPro" id="IPR020805">
    <property type="entry name" value="Cell_div_FtsZ_CS"/>
</dbReference>
<evidence type="ECO:0000256" key="3">
    <source>
        <dbReference type="ARBA" id="ARBA00022618"/>
    </source>
</evidence>
<accession>A0A378NSE9</accession>
<keyword evidence="4 8" id="KW-0547">Nucleotide-binding</keyword>
<dbReference type="HAMAP" id="MF_00909">
    <property type="entry name" value="FtsZ"/>
    <property type="match status" value="1"/>
</dbReference>
<dbReference type="InterPro" id="IPR003008">
    <property type="entry name" value="Tubulin_FtsZ_GTPase"/>
</dbReference>
<dbReference type="GO" id="GO:0043093">
    <property type="term" value="P:FtsZ-dependent cytokinesis"/>
    <property type="evidence" value="ECO:0007669"/>
    <property type="project" value="UniProtKB-UniRule"/>
</dbReference>
<dbReference type="AlphaFoldDB" id="A0A378NSE9"/>
<dbReference type="Gene3D" id="3.40.50.1440">
    <property type="entry name" value="Tubulin/FtsZ, GTPase domain"/>
    <property type="match status" value="1"/>
</dbReference>
<dbReference type="GO" id="GO:0005525">
    <property type="term" value="F:GTP binding"/>
    <property type="evidence" value="ECO:0007669"/>
    <property type="project" value="UniProtKB-UniRule"/>
</dbReference>
<dbReference type="InterPro" id="IPR000158">
    <property type="entry name" value="Cell_div_FtsZ"/>
</dbReference>
<dbReference type="FunFam" id="3.40.50.1440:FF:000023">
    <property type="entry name" value="Cell division protein FtsZ"/>
    <property type="match status" value="1"/>
</dbReference>
<dbReference type="NCBIfam" id="TIGR00065">
    <property type="entry name" value="ftsZ"/>
    <property type="match status" value="1"/>
</dbReference>
<comment type="subunit">
    <text evidence="8">Homodimer. Polymerizes to form a dynamic ring structure in a strictly GTP-dependent manner. Interacts directly with several other division proteins.</text>
</comment>
<dbReference type="GO" id="GO:0051258">
    <property type="term" value="P:protein polymerization"/>
    <property type="evidence" value="ECO:0007669"/>
    <property type="project" value="UniProtKB-UniRule"/>
</dbReference>
<feature type="domain" description="Tubulin/FtsZ 2-layer sandwich" evidence="12">
    <location>
        <begin position="210"/>
        <end position="327"/>
    </location>
</feature>
<comment type="similarity">
    <text evidence="1 8 10">Belongs to the FtsZ family.</text>
</comment>
<evidence type="ECO:0000313" key="14">
    <source>
        <dbReference type="Proteomes" id="UP000255234"/>
    </source>
</evidence>
<feature type="binding site" evidence="8">
    <location>
        <begin position="24"/>
        <end position="28"/>
    </location>
    <ligand>
        <name>GTP</name>
        <dbReference type="ChEBI" id="CHEBI:37565"/>
    </ligand>
</feature>
<dbReference type="Gene3D" id="3.30.1330.20">
    <property type="entry name" value="Tubulin/FtsZ, C-terminal domain"/>
    <property type="match status" value="1"/>
</dbReference>
<feature type="binding site" evidence="8">
    <location>
        <position position="190"/>
    </location>
    <ligand>
        <name>GTP</name>
        <dbReference type="ChEBI" id="CHEBI:37565"/>
    </ligand>
</feature>
<name>A0A378NSE9_9FIRM</name>
<dbReference type="PANTHER" id="PTHR30314:SF3">
    <property type="entry name" value="MITOCHONDRIAL DIVISION PROTEIN FSZA"/>
    <property type="match status" value="1"/>
</dbReference>
<dbReference type="SUPFAM" id="SSF55307">
    <property type="entry name" value="Tubulin C-terminal domain-like"/>
    <property type="match status" value="1"/>
</dbReference>
<dbReference type="SUPFAM" id="SSF52490">
    <property type="entry name" value="Tubulin nucleotide-binding domain-like"/>
    <property type="match status" value="1"/>
</dbReference>
<evidence type="ECO:0000313" key="13">
    <source>
        <dbReference type="EMBL" id="STY70757.1"/>
    </source>
</evidence>
<organism evidence="13 14">
    <name type="scientific">Megamonas hypermegale</name>
    <dbReference type="NCBI Taxonomy" id="158847"/>
    <lineage>
        <taxon>Bacteria</taxon>
        <taxon>Bacillati</taxon>
        <taxon>Bacillota</taxon>
        <taxon>Negativicutes</taxon>
        <taxon>Selenomonadales</taxon>
        <taxon>Selenomonadaceae</taxon>
        <taxon>Megamonas</taxon>
    </lineage>
</organism>
<evidence type="ECO:0000256" key="1">
    <source>
        <dbReference type="ARBA" id="ARBA00009690"/>
    </source>
</evidence>
<dbReference type="GO" id="GO:0005737">
    <property type="term" value="C:cytoplasm"/>
    <property type="evidence" value="ECO:0007669"/>
    <property type="project" value="UniProtKB-SubCell"/>
</dbReference>
<evidence type="ECO:0000259" key="12">
    <source>
        <dbReference type="SMART" id="SM00865"/>
    </source>
</evidence>
<dbReference type="SMART" id="SM00864">
    <property type="entry name" value="Tubulin"/>
    <property type="match status" value="1"/>
</dbReference>
<evidence type="ECO:0000256" key="4">
    <source>
        <dbReference type="ARBA" id="ARBA00022741"/>
    </source>
</evidence>
<dbReference type="Pfam" id="PF00091">
    <property type="entry name" value="Tubulin"/>
    <property type="match status" value="1"/>
</dbReference>
<comment type="subcellular location">
    <subcellularLocation>
        <location evidence="8">Cytoplasm</location>
    </subcellularLocation>
    <text evidence="8">Assembles at midcell at the inner surface of the cytoplasmic membrane.</text>
</comment>
<evidence type="ECO:0000259" key="11">
    <source>
        <dbReference type="SMART" id="SM00864"/>
    </source>
</evidence>
<evidence type="ECO:0000256" key="6">
    <source>
        <dbReference type="ARBA" id="ARBA00023210"/>
    </source>
</evidence>
<dbReference type="InterPro" id="IPR008280">
    <property type="entry name" value="Tub_FtsZ_C"/>
</dbReference>
<proteinExistence type="inferred from homology"/>
<keyword evidence="2 8" id="KW-0963">Cytoplasm</keyword>
<keyword evidence="7 8" id="KW-0131">Cell cycle</keyword>
<dbReference type="InterPro" id="IPR045061">
    <property type="entry name" value="FtsZ/CetZ"/>
</dbReference>
<keyword evidence="5 8" id="KW-0342">GTP-binding</keyword>
<feature type="binding site" evidence="8">
    <location>
        <position position="142"/>
    </location>
    <ligand>
        <name>GTP</name>
        <dbReference type="ChEBI" id="CHEBI:37565"/>
    </ligand>
</feature>
<feature type="binding site" evidence="8">
    <location>
        <begin position="111"/>
        <end position="113"/>
    </location>
    <ligand>
        <name>GTP</name>
        <dbReference type="ChEBI" id="CHEBI:37565"/>
    </ligand>
</feature>
<dbReference type="Proteomes" id="UP000255234">
    <property type="component" value="Unassembled WGS sequence"/>
</dbReference>
<dbReference type="EMBL" id="UGPP01000001">
    <property type="protein sequence ID" value="STY70757.1"/>
    <property type="molecule type" value="Genomic_DNA"/>
</dbReference>
<keyword evidence="6 8" id="KW-0717">Septation</keyword>
<evidence type="ECO:0000256" key="8">
    <source>
        <dbReference type="HAMAP-Rule" id="MF_00909"/>
    </source>
</evidence>
<evidence type="ECO:0000256" key="7">
    <source>
        <dbReference type="ARBA" id="ARBA00023306"/>
    </source>
</evidence>
<dbReference type="PROSITE" id="PS01135">
    <property type="entry name" value="FTSZ_2"/>
    <property type="match status" value="1"/>
</dbReference>
<dbReference type="GO" id="GO:0003924">
    <property type="term" value="F:GTPase activity"/>
    <property type="evidence" value="ECO:0007669"/>
    <property type="project" value="UniProtKB-UniRule"/>
</dbReference>
<dbReference type="Pfam" id="PF12327">
    <property type="entry name" value="FtsZ_C"/>
    <property type="match status" value="1"/>
</dbReference>
<dbReference type="GO" id="GO:0000917">
    <property type="term" value="P:division septum assembly"/>
    <property type="evidence" value="ECO:0007669"/>
    <property type="project" value="UniProtKB-KW"/>
</dbReference>
<evidence type="ECO:0000256" key="5">
    <source>
        <dbReference type="ARBA" id="ARBA00023134"/>
    </source>
</evidence>
<gene>
    <name evidence="13" type="primary">ftsZ_2</name>
    <name evidence="8" type="synonym">ftsZ</name>
    <name evidence="13" type="ORF">NCTC10571_00899</name>
</gene>
<sequence>MVFEFDQEQEMEPIAKIKVVGVGGGGNNAVNRMIASGLKGVEFIAINTDAQALVHAMAQNRMQIGEKLTRGLGAGARPEIGEKAAQENRDDIIKALQGADMIFVTAGMGGGTGTGGAPIVAECAREVGALTVGVVTRPFTFEGKKRLKQAEAGIANLKANVDTLITIPNDRLLDIIDKKTSMVDAFRIADDVLRQGVQGISDLIAVPGLINLDFADVKTIMSNAGSALMGIGEGQGDNAAIDAAKIAVNSPLLETSIQGAKGVLYNITGGPNLGLAQVNEASRIISEAAHEDANIIFGTAIDETLDDTVRITVIATGFDENADEGVPEFPSVPKQPAVEEVGMGFPDLPPWMRHSSK</sequence>
<feature type="domain" description="Tubulin/FtsZ GTPase" evidence="11">
    <location>
        <begin position="16"/>
        <end position="208"/>
    </location>
</feature>
<protein>
    <recommendedName>
        <fullName evidence="8 9">Cell division protein FtsZ</fullName>
    </recommendedName>
</protein>
<evidence type="ECO:0000256" key="2">
    <source>
        <dbReference type="ARBA" id="ARBA00022490"/>
    </source>
</evidence>
<dbReference type="PANTHER" id="PTHR30314">
    <property type="entry name" value="CELL DIVISION PROTEIN FTSZ-RELATED"/>
    <property type="match status" value="1"/>
</dbReference>
<evidence type="ECO:0000256" key="9">
    <source>
        <dbReference type="NCBIfam" id="TIGR00065"/>
    </source>
</evidence>
<dbReference type="GO" id="GO:0032153">
    <property type="term" value="C:cell division site"/>
    <property type="evidence" value="ECO:0007669"/>
    <property type="project" value="UniProtKB-UniRule"/>
</dbReference>
<dbReference type="InterPro" id="IPR018316">
    <property type="entry name" value="Tubulin/FtsZ_2-layer-sand-dom"/>
</dbReference>
<dbReference type="SMART" id="SM00865">
    <property type="entry name" value="Tubulin_C"/>
    <property type="match status" value="1"/>
</dbReference>
<feature type="binding site" evidence="8">
    <location>
        <position position="146"/>
    </location>
    <ligand>
        <name>GTP</name>
        <dbReference type="ChEBI" id="CHEBI:37565"/>
    </ligand>
</feature>
<evidence type="ECO:0000256" key="10">
    <source>
        <dbReference type="RuleBase" id="RU000631"/>
    </source>
</evidence>
<reference evidence="13 14" key="1">
    <citation type="submission" date="2018-06" db="EMBL/GenBank/DDBJ databases">
        <authorList>
            <consortium name="Pathogen Informatics"/>
            <person name="Doyle S."/>
        </authorList>
    </citation>
    <scope>NUCLEOTIDE SEQUENCE [LARGE SCALE GENOMIC DNA]</scope>
    <source>
        <strain evidence="13 14">NCTC10571</strain>
    </source>
</reference>
<dbReference type="InterPro" id="IPR037103">
    <property type="entry name" value="Tubulin/FtsZ-like_C"/>
</dbReference>
<keyword evidence="3 8" id="KW-0132">Cell division</keyword>